<gene>
    <name evidence="1" type="ORF">IQ247_03330</name>
</gene>
<dbReference type="InterPro" id="IPR023214">
    <property type="entry name" value="HAD_sf"/>
</dbReference>
<dbReference type="AlphaFoldDB" id="A0A8J7EZI7"/>
<protein>
    <submittedName>
        <fullName evidence="1">HAD-IIB family hydrolase</fullName>
    </submittedName>
</protein>
<dbReference type="EMBL" id="JADEWL010000007">
    <property type="protein sequence ID" value="MBE9211757.1"/>
    <property type="molecule type" value="Genomic_DNA"/>
</dbReference>
<comment type="caution">
    <text evidence="1">The sequence shown here is derived from an EMBL/GenBank/DDBJ whole genome shotgun (WGS) entry which is preliminary data.</text>
</comment>
<keyword evidence="2" id="KW-1185">Reference proteome</keyword>
<evidence type="ECO:0000313" key="1">
    <source>
        <dbReference type="EMBL" id="MBE9211757.1"/>
    </source>
</evidence>
<organism evidence="1 2">
    <name type="scientific">Plectonema cf. radiosum LEGE 06105</name>
    <dbReference type="NCBI Taxonomy" id="945769"/>
    <lineage>
        <taxon>Bacteria</taxon>
        <taxon>Bacillati</taxon>
        <taxon>Cyanobacteriota</taxon>
        <taxon>Cyanophyceae</taxon>
        <taxon>Oscillatoriophycideae</taxon>
        <taxon>Oscillatoriales</taxon>
        <taxon>Microcoleaceae</taxon>
        <taxon>Plectonema</taxon>
    </lineage>
</organism>
<dbReference type="RefSeq" id="WP_193917042.1">
    <property type="nucleotide sequence ID" value="NZ_JADEWL010000007.1"/>
</dbReference>
<sequence>MRYLALATDYDGTLATHGHVNDETIAALKRLRSSGRKLILITGRELNDL</sequence>
<dbReference type="NCBIfam" id="TIGR01484">
    <property type="entry name" value="HAD-SF-IIB"/>
    <property type="match status" value="1"/>
</dbReference>
<dbReference type="SUPFAM" id="SSF56784">
    <property type="entry name" value="HAD-like"/>
    <property type="match status" value="1"/>
</dbReference>
<dbReference type="Gene3D" id="3.40.50.1000">
    <property type="entry name" value="HAD superfamily/HAD-like"/>
    <property type="match status" value="1"/>
</dbReference>
<name>A0A8J7EZI7_9CYAN</name>
<reference evidence="1" key="1">
    <citation type="submission" date="2020-10" db="EMBL/GenBank/DDBJ databases">
        <authorList>
            <person name="Castelo-Branco R."/>
            <person name="Eusebio N."/>
            <person name="Adriana R."/>
            <person name="Vieira A."/>
            <person name="Brugerolle De Fraissinette N."/>
            <person name="Rezende De Castro R."/>
            <person name="Schneider M.P."/>
            <person name="Vasconcelos V."/>
            <person name="Leao P.N."/>
        </authorList>
    </citation>
    <scope>NUCLEOTIDE SEQUENCE</scope>
    <source>
        <strain evidence="1">LEGE 06105</strain>
    </source>
</reference>
<dbReference type="Pfam" id="PF08282">
    <property type="entry name" value="Hydrolase_3"/>
    <property type="match status" value="1"/>
</dbReference>
<dbReference type="GO" id="GO:0016791">
    <property type="term" value="F:phosphatase activity"/>
    <property type="evidence" value="ECO:0007669"/>
    <property type="project" value="UniProtKB-ARBA"/>
</dbReference>
<accession>A0A8J7EZI7</accession>
<evidence type="ECO:0000313" key="2">
    <source>
        <dbReference type="Proteomes" id="UP000620559"/>
    </source>
</evidence>
<dbReference type="InterPro" id="IPR006379">
    <property type="entry name" value="HAD-SF_hydro_IIB"/>
</dbReference>
<proteinExistence type="predicted"/>
<keyword evidence="1" id="KW-0378">Hydrolase</keyword>
<dbReference type="Proteomes" id="UP000620559">
    <property type="component" value="Unassembled WGS sequence"/>
</dbReference>
<dbReference type="InterPro" id="IPR036412">
    <property type="entry name" value="HAD-like_sf"/>
</dbReference>